<protein>
    <submittedName>
        <fullName evidence="15">SNF2 family N-terminal domain-containing protein</fullName>
    </submittedName>
</protein>
<evidence type="ECO:0000256" key="1">
    <source>
        <dbReference type="ARBA" id="ARBA00004123"/>
    </source>
</evidence>
<dbReference type="InterPro" id="IPR014001">
    <property type="entry name" value="Helicase_ATP-bd"/>
</dbReference>
<dbReference type="SUPFAM" id="SSF52540">
    <property type="entry name" value="P-loop containing nucleoside triphosphate hydrolases"/>
    <property type="match status" value="2"/>
</dbReference>
<dbReference type="AlphaFoldDB" id="A0AAD5KQ27"/>
<dbReference type="PROSITE" id="PS50089">
    <property type="entry name" value="ZF_RING_2"/>
    <property type="match status" value="1"/>
</dbReference>
<dbReference type="InterPro" id="IPR027370">
    <property type="entry name" value="Znf-RING_euk"/>
</dbReference>
<evidence type="ECO:0000256" key="10">
    <source>
        <dbReference type="PROSITE-ProRule" id="PRU00175"/>
    </source>
</evidence>
<dbReference type="Pfam" id="PF13445">
    <property type="entry name" value="zf-RING_UBOX"/>
    <property type="match status" value="1"/>
</dbReference>
<dbReference type="PROSITE" id="PS51194">
    <property type="entry name" value="HELICASE_CTER"/>
    <property type="match status" value="1"/>
</dbReference>
<comment type="caution">
    <text evidence="15">The sequence shown here is derived from an EMBL/GenBank/DDBJ whole genome shotgun (WGS) entry which is preliminary data.</text>
</comment>
<evidence type="ECO:0000256" key="9">
    <source>
        <dbReference type="ARBA" id="ARBA00022840"/>
    </source>
</evidence>
<evidence type="ECO:0000256" key="7">
    <source>
        <dbReference type="ARBA" id="ARBA00022806"/>
    </source>
</evidence>
<keyword evidence="5 10" id="KW-0863">Zinc-finger</keyword>
<comment type="subcellular location">
    <subcellularLocation>
        <location evidence="1">Nucleus</location>
    </subcellularLocation>
</comment>
<name>A0AAD5KQ27_9FUNG</name>
<dbReference type="CDD" id="cd18008">
    <property type="entry name" value="DEXDc_SHPRH-like"/>
    <property type="match status" value="1"/>
</dbReference>
<dbReference type="GO" id="GO:0000724">
    <property type="term" value="P:double-strand break repair via homologous recombination"/>
    <property type="evidence" value="ECO:0007669"/>
    <property type="project" value="TreeGrafter"/>
</dbReference>
<keyword evidence="8" id="KW-0862">Zinc</keyword>
<feature type="region of interest" description="Disordered" evidence="11">
    <location>
        <begin position="77"/>
        <end position="109"/>
    </location>
</feature>
<evidence type="ECO:0000256" key="5">
    <source>
        <dbReference type="ARBA" id="ARBA00022771"/>
    </source>
</evidence>
<evidence type="ECO:0000259" key="14">
    <source>
        <dbReference type="PROSITE" id="PS51194"/>
    </source>
</evidence>
<dbReference type="GO" id="GO:0005524">
    <property type="term" value="F:ATP binding"/>
    <property type="evidence" value="ECO:0007669"/>
    <property type="project" value="UniProtKB-KW"/>
</dbReference>
<dbReference type="GO" id="GO:0008270">
    <property type="term" value="F:zinc ion binding"/>
    <property type="evidence" value="ECO:0007669"/>
    <property type="project" value="UniProtKB-KW"/>
</dbReference>
<dbReference type="InterPro" id="IPR050628">
    <property type="entry name" value="SNF2_RAD54_helicase_TF"/>
</dbReference>
<dbReference type="GO" id="GO:0004386">
    <property type="term" value="F:helicase activity"/>
    <property type="evidence" value="ECO:0007669"/>
    <property type="project" value="UniProtKB-KW"/>
</dbReference>
<dbReference type="InterPro" id="IPR001650">
    <property type="entry name" value="Helicase_C-like"/>
</dbReference>
<accession>A0AAD5KQ27</accession>
<organism evidence="15 16">
    <name type="scientific">Phascolomyces articulosus</name>
    <dbReference type="NCBI Taxonomy" id="60185"/>
    <lineage>
        <taxon>Eukaryota</taxon>
        <taxon>Fungi</taxon>
        <taxon>Fungi incertae sedis</taxon>
        <taxon>Mucoromycota</taxon>
        <taxon>Mucoromycotina</taxon>
        <taxon>Mucoromycetes</taxon>
        <taxon>Mucorales</taxon>
        <taxon>Lichtheimiaceae</taxon>
        <taxon>Phascolomyces</taxon>
    </lineage>
</organism>
<dbReference type="Proteomes" id="UP001209540">
    <property type="component" value="Unassembled WGS sequence"/>
</dbReference>
<dbReference type="EMBL" id="JAIXMP010000001">
    <property type="protein sequence ID" value="KAI9278394.1"/>
    <property type="molecule type" value="Genomic_DNA"/>
</dbReference>
<dbReference type="Gene3D" id="3.40.50.300">
    <property type="entry name" value="P-loop containing nucleotide triphosphate hydrolases"/>
    <property type="match status" value="1"/>
</dbReference>
<dbReference type="SMART" id="SM00490">
    <property type="entry name" value="HELICc"/>
    <property type="match status" value="1"/>
</dbReference>
<dbReference type="GO" id="GO:0005634">
    <property type="term" value="C:nucleus"/>
    <property type="evidence" value="ECO:0007669"/>
    <property type="project" value="UniProtKB-SubCell"/>
</dbReference>
<dbReference type="Gene3D" id="3.30.40.10">
    <property type="entry name" value="Zinc/RING finger domain, C3HC4 (zinc finger)"/>
    <property type="match status" value="1"/>
</dbReference>
<feature type="domain" description="Helicase ATP-binding" evidence="13">
    <location>
        <begin position="45"/>
        <end position="244"/>
    </location>
</feature>
<dbReference type="InterPro" id="IPR017907">
    <property type="entry name" value="Znf_RING_CS"/>
</dbReference>
<dbReference type="PROSITE" id="PS00690">
    <property type="entry name" value="DEAH_ATP_HELICASE"/>
    <property type="match status" value="1"/>
</dbReference>
<keyword evidence="3" id="KW-0479">Metal-binding</keyword>
<keyword evidence="9" id="KW-0067">ATP-binding</keyword>
<keyword evidence="7" id="KW-0347">Helicase</keyword>
<evidence type="ECO:0000256" key="11">
    <source>
        <dbReference type="SAM" id="MobiDB-lite"/>
    </source>
</evidence>
<feature type="domain" description="RING-type" evidence="12">
    <location>
        <begin position="404"/>
        <end position="450"/>
    </location>
</feature>
<dbReference type="InterPro" id="IPR049730">
    <property type="entry name" value="SNF2/RAD54-like_C"/>
</dbReference>
<evidence type="ECO:0000256" key="8">
    <source>
        <dbReference type="ARBA" id="ARBA00022833"/>
    </source>
</evidence>
<evidence type="ECO:0000313" key="16">
    <source>
        <dbReference type="Proteomes" id="UP001209540"/>
    </source>
</evidence>
<dbReference type="InterPro" id="IPR038718">
    <property type="entry name" value="SNF2-like_sf"/>
</dbReference>
<sequence>MSRKLQLFLENLAQVKVPDDENIIPDRLAVTLFKYQEFGLYFMKKAEESSNKGGILADDMGLGKTIQTIALLAARPAPPLRSSTPPSPTPTTSSSSHPSRRRTINNNSSSLIPTKTTLIVCPVSLIKQWEDELLTRVNPPLEVCVHHGKDRSKNSLSLAQYDVVITTYSIISTEIGSEENRGTLGKLHFHRVILDEAHEIKNQKTIKAEACCLIEATYRWCLSATPIQNKIDDLFSLIKFLRIQPYDNWGDFRDDIKKPFEEDDDNDKTLQKLQILFKSIALRRSKYTKIDGQPIIQLPPRNVHMTHIDFSSGEREFYESLGRKAQTQLDSAVSPDGKLKLKYNNVLAVITKLRLACLHARLTSKSDEDIQLDEYEFLGRARAVPREIVKKTIRQYTNSGEAPCSLCSDVVEDPQLVPRCGHIFCQECLDNYITLSGKNQENEYHCPECSDLFVSDQLVPLSIFFKVHSPALYDEYFGADDDEVIRVQDLSTSTKINKMLEILKTSNREARGEKTVIFSQFTSFLDLLEEPLTENGFKYLRFDGSTAVAERHQIISKFNNNPKHTVFLISLRAGGVGLNLTAANRVILMDIWWNPAVENQAIDRVHRIGQTKPVHVHRLFINQTVEDTILQLQEKKMKLYEGTLSEGDNKKLDTLTVPDLVSLFRGLGLDN</sequence>
<dbReference type="SMART" id="SM00487">
    <property type="entry name" value="DEXDc"/>
    <property type="match status" value="1"/>
</dbReference>
<dbReference type="PANTHER" id="PTHR45626">
    <property type="entry name" value="TRANSCRIPTION TERMINATION FACTOR 2-RELATED"/>
    <property type="match status" value="1"/>
</dbReference>
<dbReference type="PROSITE" id="PS00518">
    <property type="entry name" value="ZF_RING_1"/>
    <property type="match status" value="1"/>
</dbReference>
<feature type="domain" description="Helicase C-terminal" evidence="14">
    <location>
        <begin position="495"/>
        <end position="656"/>
    </location>
</feature>
<comment type="similarity">
    <text evidence="2">Belongs to the SNF2/RAD54 helicase family.</text>
</comment>
<dbReference type="Gene3D" id="3.40.50.10810">
    <property type="entry name" value="Tandem AAA-ATPase domain"/>
    <property type="match status" value="1"/>
</dbReference>
<dbReference type="SMART" id="SM00184">
    <property type="entry name" value="RING"/>
    <property type="match status" value="1"/>
</dbReference>
<dbReference type="InterPro" id="IPR001841">
    <property type="entry name" value="Znf_RING"/>
</dbReference>
<evidence type="ECO:0000256" key="3">
    <source>
        <dbReference type="ARBA" id="ARBA00022723"/>
    </source>
</evidence>
<dbReference type="Pfam" id="PF00176">
    <property type="entry name" value="SNF2-rel_dom"/>
    <property type="match status" value="1"/>
</dbReference>
<evidence type="ECO:0000259" key="12">
    <source>
        <dbReference type="PROSITE" id="PS50089"/>
    </source>
</evidence>
<keyword evidence="16" id="KW-1185">Reference proteome</keyword>
<dbReference type="SUPFAM" id="SSF57850">
    <property type="entry name" value="RING/U-box"/>
    <property type="match status" value="1"/>
</dbReference>
<keyword evidence="4" id="KW-0547">Nucleotide-binding</keyword>
<evidence type="ECO:0000256" key="4">
    <source>
        <dbReference type="ARBA" id="ARBA00022741"/>
    </source>
</evidence>
<evidence type="ECO:0000256" key="2">
    <source>
        <dbReference type="ARBA" id="ARBA00007025"/>
    </source>
</evidence>
<dbReference type="PANTHER" id="PTHR45626:SF16">
    <property type="entry name" value="ATP-DEPENDENT HELICASE ULS1"/>
    <property type="match status" value="1"/>
</dbReference>
<dbReference type="InterPro" id="IPR013083">
    <property type="entry name" value="Znf_RING/FYVE/PHD"/>
</dbReference>
<dbReference type="InterPro" id="IPR000330">
    <property type="entry name" value="SNF2_N"/>
</dbReference>
<gene>
    <name evidence="15" type="ORF">BDA99DRAFT_554033</name>
</gene>
<dbReference type="Pfam" id="PF00271">
    <property type="entry name" value="Helicase_C"/>
    <property type="match status" value="1"/>
</dbReference>
<dbReference type="GO" id="GO:0016787">
    <property type="term" value="F:hydrolase activity"/>
    <property type="evidence" value="ECO:0007669"/>
    <property type="project" value="UniProtKB-KW"/>
</dbReference>
<proteinExistence type="inferred from homology"/>
<dbReference type="InterPro" id="IPR027417">
    <property type="entry name" value="P-loop_NTPase"/>
</dbReference>
<reference evidence="15" key="1">
    <citation type="journal article" date="2022" name="IScience">
        <title>Evolution of zygomycete secretomes and the origins of terrestrial fungal ecologies.</title>
        <authorList>
            <person name="Chang Y."/>
            <person name="Wang Y."/>
            <person name="Mondo S."/>
            <person name="Ahrendt S."/>
            <person name="Andreopoulos W."/>
            <person name="Barry K."/>
            <person name="Beard J."/>
            <person name="Benny G.L."/>
            <person name="Blankenship S."/>
            <person name="Bonito G."/>
            <person name="Cuomo C."/>
            <person name="Desiro A."/>
            <person name="Gervers K.A."/>
            <person name="Hundley H."/>
            <person name="Kuo A."/>
            <person name="LaButti K."/>
            <person name="Lang B.F."/>
            <person name="Lipzen A."/>
            <person name="O'Donnell K."/>
            <person name="Pangilinan J."/>
            <person name="Reynolds N."/>
            <person name="Sandor L."/>
            <person name="Smith M.E."/>
            <person name="Tsang A."/>
            <person name="Grigoriev I.V."/>
            <person name="Stajich J.E."/>
            <person name="Spatafora J.W."/>
        </authorList>
    </citation>
    <scope>NUCLEOTIDE SEQUENCE</scope>
    <source>
        <strain evidence="15">RSA 2281</strain>
    </source>
</reference>
<dbReference type="CDD" id="cd18793">
    <property type="entry name" value="SF2_C_SNF"/>
    <property type="match status" value="1"/>
</dbReference>
<reference evidence="15" key="2">
    <citation type="submission" date="2023-02" db="EMBL/GenBank/DDBJ databases">
        <authorList>
            <consortium name="DOE Joint Genome Institute"/>
            <person name="Mondo S.J."/>
            <person name="Chang Y."/>
            <person name="Wang Y."/>
            <person name="Ahrendt S."/>
            <person name="Andreopoulos W."/>
            <person name="Barry K."/>
            <person name="Beard J."/>
            <person name="Benny G.L."/>
            <person name="Blankenship S."/>
            <person name="Bonito G."/>
            <person name="Cuomo C."/>
            <person name="Desiro A."/>
            <person name="Gervers K.A."/>
            <person name="Hundley H."/>
            <person name="Kuo A."/>
            <person name="LaButti K."/>
            <person name="Lang B.F."/>
            <person name="Lipzen A."/>
            <person name="O'Donnell K."/>
            <person name="Pangilinan J."/>
            <person name="Reynolds N."/>
            <person name="Sandor L."/>
            <person name="Smith M.W."/>
            <person name="Tsang A."/>
            <person name="Grigoriev I.V."/>
            <person name="Stajich J.E."/>
            <person name="Spatafora J.W."/>
        </authorList>
    </citation>
    <scope>NUCLEOTIDE SEQUENCE</scope>
    <source>
        <strain evidence="15">RSA 2281</strain>
    </source>
</reference>
<dbReference type="PROSITE" id="PS51192">
    <property type="entry name" value="HELICASE_ATP_BIND_1"/>
    <property type="match status" value="1"/>
</dbReference>
<feature type="compositionally biased region" description="Low complexity" evidence="11">
    <location>
        <begin position="77"/>
        <end position="97"/>
    </location>
</feature>
<evidence type="ECO:0000259" key="13">
    <source>
        <dbReference type="PROSITE" id="PS51192"/>
    </source>
</evidence>
<keyword evidence="6" id="KW-0378">Hydrolase</keyword>
<dbReference type="GO" id="GO:0005737">
    <property type="term" value="C:cytoplasm"/>
    <property type="evidence" value="ECO:0007669"/>
    <property type="project" value="TreeGrafter"/>
</dbReference>
<evidence type="ECO:0000313" key="15">
    <source>
        <dbReference type="EMBL" id="KAI9278394.1"/>
    </source>
</evidence>
<dbReference type="GO" id="GO:0008094">
    <property type="term" value="F:ATP-dependent activity, acting on DNA"/>
    <property type="evidence" value="ECO:0007669"/>
    <property type="project" value="TreeGrafter"/>
</dbReference>
<dbReference type="InterPro" id="IPR002464">
    <property type="entry name" value="DNA/RNA_helicase_DEAH_CS"/>
</dbReference>
<evidence type="ECO:0000256" key="6">
    <source>
        <dbReference type="ARBA" id="ARBA00022801"/>
    </source>
</evidence>